<dbReference type="EMBL" id="JAWDGP010006339">
    <property type="protein sequence ID" value="KAK3742837.1"/>
    <property type="molecule type" value="Genomic_DNA"/>
</dbReference>
<dbReference type="AlphaFoldDB" id="A0AAE0YG29"/>
<keyword evidence="2" id="KW-1185">Reference proteome</keyword>
<dbReference type="Proteomes" id="UP001283361">
    <property type="component" value="Unassembled WGS sequence"/>
</dbReference>
<evidence type="ECO:0000313" key="1">
    <source>
        <dbReference type="EMBL" id="KAK3742837.1"/>
    </source>
</evidence>
<protein>
    <submittedName>
        <fullName evidence="1">Uncharacterized protein</fullName>
    </submittedName>
</protein>
<gene>
    <name evidence="1" type="ORF">RRG08_064236</name>
</gene>
<name>A0AAE0YG29_9GAST</name>
<organism evidence="1 2">
    <name type="scientific">Elysia crispata</name>
    <name type="common">lettuce slug</name>
    <dbReference type="NCBI Taxonomy" id="231223"/>
    <lineage>
        <taxon>Eukaryota</taxon>
        <taxon>Metazoa</taxon>
        <taxon>Spiralia</taxon>
        <taxon>Lophotrochozoa</taxon>
        <taxon>Mollusca</taxon>
        <taxon>Gastropoda</taxon>
        <taxon>Heterobranchia</taxon>
        <taxon>Euthyneura</taxon>
        <taxon>Panpulmonata</taxon>
        <taxon>Sacoglossa</taxon>
        <taxon>Placobranchoidea</taxon>
        <taxon>Plakobranchidae</taxon>
        <taxon>Elysia</taxon>
    </lineage>
</organism>
<accession>A0AAE0YG29</accession>
<sequence>MLLYSRRQQSDSGSTTHCYMLLHSWRVGSQLVLYSSSLTRDQRPTATCSYTAGGLVHSLFDIAAV</sequence>
<reference evidence="1" key="1">
    <citation type="journal article" date="2023" name="G3 (Bethesda)">
        <title>A reference genome for the long-term kleptoplast-retaining sea slug Elysia crispata morphotype clarki.</title>
        <authorList>
            <person name="Eastman K.E."/>
            <person name="Pendleton A.L."/>
            <person name="Shaikh M.A."/>
            <person name="Suttiyut T."/>
            <person name="Ogas R."/>
            <person name="Tomko P."/>
            <person name="Gavelis G."/>
            <person name="Widhalm J.R."/>
            <person name="Wisecaver J.H."/>
        </authorList>
    </citation>
    <scope>NUCLEOTIDE SEQUENCE</scope>
    <source>
        <strain evidence="1">ECLA1</strain>
    </source>
</reference>
<proteinExistence type="predicted"/>
<evidence type="ECO:0000313" key="2">
    <source>
        <dbReference type="Proteomes" id="UP001283361"/>
    </source>
</evidence>
<comment type="caution">
    <text evidence="1">The sequence shown here is derived from an EMBL/GenBank/DDBJ whole genome shotgun (WGS) entry which is preliminary data.</text>
</comment>